<reference evidence="12 13" key="1">
    <citation type="submission" date="2018-06" db="EMBL/GenBank/DDBJ databases">
        <authorList>
            <consortium name="Pathogen Informatics"/>
            <person name="Doyle S."/>
        </authorList>
    </citation>
    <scope>NUCLEOTIDE SEQUENCE [LARGE SCALE GENOMIC DNA]</scope>
    <source>
        <strain evidence="8 13">NCTC10638</strain>
        <strain evidence="9 12">NCTC9380</strain>
    </source>
</reference>
<name>A0A249A3L2_MANHA</name>
<sequence>MSNTLTDKALVVIAALGGRENIVDVYACITRLRVEVKNTDIVEWDKIKSVGALGVVTSGSVIQSIFGSDAEAYRDEIKRILNI</sequence>
<dbReference type="Gene3D" id="3.30.1360.60">
    <property type="entry name" value="Glucose permease domain IIB"/>
    <property type="match status" value="1"/>
</dbReference>
<dbReference type="KEGG" id="mhay:VK67_13695"/>
<evidence type="ECO:0000313" key="14">
    <source>
        <dbReference type="Proteomes" id="UP000315164"/>
    </source>
</evidence>
<dbReference type="InterPro" id="IPR050429">
    <property type="entry name" value="PTS_Glucose_EIICBA"/>
</dbReference>
<evidence type="ECO:0000259" key="7">
    <source>
        <dbReference type="PROSITE" id="PS51098"/>
    </source>
</evidence>
<dbReference type="InterPro" id="IPR018113">
    <property type="entry name" value="PTrfase_EIIB_Cys"/>
</dbReference>
<dbReference type="NCBIfam" id="TIGR00826">
    <property type="entry name" value="EIIB_glc"/>
    <property type="match status" value="1"/>
</dbReference>
<dbReference type="Proteomes" id="UP000254802">
    <property type="component" value="Unassembled WGS sequence"/>
</dbReference>
<dbReference type="Pfam" id="PF00367">
    <property type="entry name" value="PTS_EIIB"/>
    <property type="match status" value="1"/>
</dbReference>
<keyword evidence="1" id="KW-0813">Transport</keyword>
<keyword evidence="5" id="KW-0418">Kinase</keyword>
<keyword evidence="2 11" id="KW-0762">Sugar transport</keyword>
<dbReference type="GO" id="GO:0016301">
    <property type="term" value="F:kinase activity"/>
    <property type="evidence" value="ECO:0007669"/>
    <property type="project" value="UniProtKB-KW"/>
</dbReference>
<protein>
    <submittedName>
        <fullName evidence="8">EIICB-Glc</fullName>
    </submittedName>
    <submittedName>
        <fullName evidence="11">PTS sugar transporter</fullName>
    </submittedName>
</protein>
<keyword evidence="15" id="KW-1185">Reference proteome</keyword>
<keyword evidence="4" id="KW-0598">Phosphotransferase system</keyword>
<dbReference type="KEGG" id="mhaq:WC39_13690"/>
<dbReference type="SUPFAM" id="SSF55604">
    <property type="entry name" value="Glucose permease domain IIB"/>
    <property type="match status" value="1"/>
</dbReference>
<dbReference type="GO" id="GO:0008982">
    <property type="term" value="F:protein-N(PI)-phosphohistidine-sugar phosphotransferase activity"/>
    <property type="evidence" value="ECO:0007669"/>
    <property type="project" value="InterPro"/>
</dbReference>
<dbReference type="GO" id="GO:0005886">
    <property type="term" value="C:plasma membrane"/>
    <property type="evidence" value="ECO:0007669"/>
    <property type="project" value="TreeGrafter"/>
</dbReference>
<accession>A0A249A3L2</accession>
<dbReference type="AlphaFoldDB" id="A0A249A3L2"/>
<dbReference type="EMBL" id="UGPL01000006">
    <property type="protein sequence ID" value="STY66317.1"/>
    <property type="molecule type" value="Genomic_DNA"/>
</dbReference>
<evidence type="ECO:0000313" key="10">
    <source>
        <dbReference type="EMBL" id="TRB36228.1"/>
    </source>
</evidence>
<evidence type="ECO:0000256" key="1">
    <source>
        <dbReference type="ARBA" id="ARBA00022448"/>
    </source>
</evidence>
<dbReference type="GeneID" id="67370391"/>
<evidence type="ECO:0000313" key="15">
    <source>
        <dbReference type="Proteomes" id="UP000318394"/>
    </source>
</evidence>
<feature type="active site" description="Phosphocysteine intermediate; for EIIB activity" evidence="6">
    <location>
        <position position="28"/>
    </location>
</feature>
<dbReference type="EMBL" id="VAJB01000020">
    <property type="protein sequence ID" value="TRB73673.1"/>
    <property type="molecule type" value="Genomic_DNA"/>
</dbReference>
<proteinExistence type="predicted"/>
<organism evidence="11 14">
    <name type="scientific">Mannheimia haemolytica</name>
    <name type="common">Pasteurella haemolytica</name>
    <dbReference type="NCBI Taxonomy" id="75985"/>
    <lineage>
        <taxon>Bacteria</taxon>
        <taxon>Pseudomonadati</taxon>
        <taxon>Pseudomonadota</taxon>
        <taxon>Gammaproteobacteria</taxon>
        <taxon>Pasteurellales</taxon>
        <taxon>Pasteurellaceae</taxon>
        <taxon>Mannheimia</taxon>
    </lineage>
</organism>
<reference evidence="14 15" key="2">
    <citation type="journal article" date="2019" name="Vet. Microbiol.">
        <title>Genetic characterization of susceptible and multi-drug resistant Mannheimia haemolytica isolated from high-risk stocker calves prior to and after antimicrobial metaphylaxis.</title>
        <authorList>
            <person name="Snyder E.R."/>
            <person name="Alvarez-Narvaez S."/>
            <person name="Credille B.C."/>
        </authorList>
    </citation>
    <scope>NUCLEOTIDE SEQUENCE [LARGE SCALE GENOMIC DNA]</scope>
    <source>
        <strain evidence="11 14">UGA-R5-128-1</strain>
        <strain evidence="10 15">UGA-R7-163-1</strain>
    </source>
</reference>
<dbReference type="EMBL" id="VAJI01000021">
    <property type="protein sequence ID" value="TRB36228.1"/>
    <property type="molecule type" value="Genomic_DNA"/>
</dbReference>
<evidence type="ECO:0000313" key="13">
    <source>
        <dbReference type="Proteomes" id="UP000254802"/>
    </source>
</evidence>
<dbReference type="InterPro" id="IPR036878">
    <property type="entry name" value="Glu_permease_IIB"/>
</dbReference>
<dbReference type="PROSITE" id="PS01035">
    <property type="entry name" value="PTS_EIIB_TYPE_1_CYS"/>
    <property type="match status" value="1"/>
</dbReference>
<evidence type="ECO:0000256" key="4">
    <source>
        <dbReference type="ARBA" id="ARBA00022683"/>
    </source>
</evidence>
<dbReference type="Proteomes" id="UP000318394">
    <property type="component" value="Unassembled WGS sequence"/>
</dbReference>
<dbReference type="InterPro" id="IPR001996">
    <property type="entry name" value="PTS_IIB_1"/>
</dbReference>
<feature type="domain" description="PTS EIIB type-1" evidence="7">
    <location>
        <begin position="6"/>
        <end position="83"/>
    </location>
</feature>
<evidence type="ECO:0000256" key="6">
    <source>
        <dbReference type="PROSITE-ProRule" id="PRU00421"/>
    </source>
</evidence>
<gene>
    <name evidence="8" type="primary">ptsG_1</name>
    <name evidence="9" type="synonym">ptsG_3</name>
    <name evidence="11" type="ORF">FEA53_09495</name>
    <name evidence="10" type="ORF">FEB89_09545</name>
    <name evidence="8" type="ORF">NCTC10638_00869</name>
    <name evidence="9" type="ORF">NCTC9380_01610</name>
</gene>
<evidence type="ECO:0000256" key="5">
    <source>
        <dbReference type="ARBA" id="ARBA00022777"/>
    </source>
</evidence>
<evidence type="ECO:0000256" key="2">
    <source>
        <dbReference type="ARBA" id="ARBA00022597"/>
    </source>
</evidence>
<dbReference type="EMBL" id="UGPN01000002">
    <property type="protein sequence ID" value="STY59690.1"/>
    <property type="molecule type" value="Genomic_DNA"/>
</dbReference>
<evidence type="ECO:0000313" key="8">
    <source>
        <dbReference type="EMBL" id="STY59690.1"/>
    </source>
</evidence>
<evidence type="ECO:0000313" key="12">
    <source>
        <dbReference type="Proteomes" id="UP000254031"/>
    </source>
</evidence>
<dbReference type="GO" id="GO:0009401">
    <property type="term" value="P:phosphoenolpyruvate-dependent sugar phosphotransferase system"/>
    <property type="evidence" value="ECO:0007669"/>
    <property type="project" value="UniProtKB-KW"/>
</dbReference>
<dbReference type="STRING" id="75985.WC39_13690"/>
<dbReference type="RefSeq" id="WP_006251370.1">
    <property type="nucleotide sequence ID" value="NZ_CP011098.1"/>
</dbReference>
<dbReference type="Proteomes" id="UP000315164">
    <property type="component" value="Unassembled WGS sequence"/>
</dbReference>
<dbReference type="PANTHER" id="PTHR30009">
    <property type="entry name" value="CYTOCHROME C-TYPE SYNTHESIS PROTEIN AND PTS TRANSMEMBRANE COMPONENT"/>
    <property type="match status" value="1"/>
</dbReference>
<evidence type="ECO:0000256" key="3">
    <source>
        <dbReference type="ARBA" id="ARBA00022679"/>
    </source>
</evidence>
<evidence type="ECO:0000313" key="9">
    <source>
        <dbReference type="EMBL" id="STY66317.1"/>
    </source>
</evidence>
<evidence type="ECO:0000313" key="11">
    <source>
        <dbReference type="EMBL" id="TRB73673.1"/>
    </source>
</evidence>
<keyword evidence="3" id="KW-0808">Transferase</keyword>
<dbReference type="Proteomes" id="UP000254031">
    <property type="component" value="Unassembled WGS sequence"/>
</dbReference>
<dbReference type="OrthoDB" id="5689537at2"/>
<dbReference type="PROSITE" id="PS51098">
    <property type="entry name" value="PTS_EIIB_TYPE_1"/>
    <property type="match status" value="1"/>
</dbReference>
<dbReference type="GO" id="GO:0090563">
    <property type="term" value="F:protein-phosphocysteine-sugar phosphotransferase activity"/>
    <property type="evidence" value="ECO:0007669"/>
    <property type="project" value="TreeGrafter"/>
</dbReference>